<comment type="function">
    <text evidence="6">Also exhibits azoreductase activity. Catalyzes the reductive cleavage of the azo bond in aromatic azo compounds to the corresponding amines.</text>
</comment>
<evidence type="ECO:0000256" key="2">
    <source>
        <dbReference type="ARBA" id="ARBA00022643"/>
    </source>
</evidence>
<evidence type="ECO:0000259" key="7">
    <source>
        <dbReference type="Pfam" id="PF02525"/>
    </source>
</evidence>
<keyword evidence="3 6" id="KW-0560">Oxidoreductase</keyword>
<proteinExistence type="inferred from homology"/>
<dbReference type="GO" id="GO:0016787">
    <property type="term" value="F:hydrolase activity"/>
    <property type="evidence" value="ECO:0007669"/>
    <property type="project" value="UniProtKB-KW"/>
</dbReference>
<dbReference type="EC" id="1.7.1.17" evidence="6"/>
<dbReference type="AlphaFoldDB" id="R4YRT5"/>
<dbReference type="GO" id="GO:0016655">
    <property type="term" value="F:oxidoreductase activity, acting on NAD(P)H, quinone or similar compound as acceptor"/>
    <property type="evidence" value="ECO:0007669"/>
    <property type="project" value="InterPro"/>
</dbReference>
<comment type="function">
    <text evidence="6">Quinone reductase that provides resistance to thiol-specific stress caused by electrophilic quinones.</text>
</comment>
<dbReference type="GO" id="GO:0009055">
    <property type="term" value="F:electron transfer activity"/>
    <property type="evidence" value="ECO:0007669"/>
    <property type="project" value="UniProtKB-UniRule"/>
</dbReference>
<keyword evidence="1 6" id="KW-0285">Flavoprotein</keyword>
<evidence type="ECO:0000256" key="1">
    <source>
        <dbReference type="ARBA" id="ARBA00022630"/>
    </source>
</evidence>
<comment type="similarity">
    <text evidence="6">Belongs to the azoreductase type 1 family.</text>
</comment>
<dbReference type="GO" id="GO:0010181">
    <property type="term" value="F:FMN binding"/>
    <property type="evidence" value="ECO:0007669"/>
    <property type="project" value="UniProtKB-UniRule"/>
</dbReference>
<gene>
    <name evidence="6" type="primary">azoR</name>
    <name evidence="8" type="ORF">OLEAN_C06480</name>
</gene>
<dbReference type="EMBL" id="FO203512">
    <property type="protein sequence ID" value="CCK74824.1"/>
    <property type="molecule type" value="Genomic_DNA"/>
</dbReference>
<dbReference type="PATRIC" id="fig|698738.3.peg.666"/>
<dbReference type="HOGENOM" id="CLU_088964_0_0_6"/>
<keyword evidence="2 6" id="KW-0288">FMN</keyword>
<dbReference type="EC" id="1.6.5.-" evidence="6"/>
<dbReference type="PANTHER" id="PTHR43741:SF2">
    <property type="entry name" value="FMN-DEPENDENT NADH:QUINONE OXIDOREDUCTASE"/>
    <property type="match status" value="1"/>
</dbReference>
<accession>R4YRT5</accession>
<evidence type="ECO:0000256" key="5">
    <source>
        <dbReference type="ARBA" id="ARBA00048542"/>
    </source>
</evidence>
<dbReference type="GO" id="GO:0016652">
    <property type="term" value="F:oxidoreductase activity, acting on NAD(P)H as acceptor"/>
    <property type="evidence" value="ECO:0007669"/>
    <property type="project" value="UniProtKB-UniRule"/>
</dbReference>
<comment type="catalytic activity">
    <reaction evidence="5">
        <text>N,N-dimethyl-1,4-phenylenediamine + anthranilate + 2 NAD(+) = 2-(4-dimethylaminophenyl)diazenylbenzoate + 2 NADH + 2 H(+)</text>
        <dbReference type="Rhea" id="RHEA:55872"/>
        <dbReference type="ChEBI" id="CHEBI:15378"/>
        <dbReference type="ChEBI" id="CHEBI:15783"/>
        <dbReference type="ChEBI" id="CHEBI:16567"/>
        <dbReference type="ChEBI" id="CHEBI:57540"/>
        <dbReference type="ChEBI" id="CHEBI:57945"/>
        <dbReference type="ChEBI" id="CHEBI:71579"/>
        <dbReference type="EC" id="1.7.1.17"/>
    </reaction>
    <physiologicalReaction direction="right-to-left" evidence="5">
        <dbReference type="Rhea" id="RHEA:55874"/>
    </physiologicalReaction>
</comment>
<dbReference type="HAMAP" id="MF_01216">
    <property type="entry name" value="Azoreductase_type1"/>
    <property type="match status" value="1"/>
</dbReference>
<dbReference type="KEGG" id="oai:OLEAN_C06480"/>
<dbReference type="PANTHER" id="PTHR43741">
    <property type="entry name" value="FMN-DEPENDENT NADH-AZOREDUCTASE 1"/>
    <property type="match status" value="1"/>
</dbReference>
<feature type="domain" description="Flavodoxin-like fold" evidence="7">
    <location>
        <begin position="3"/>
        <end position="197"/>
    </location>
</feature>
<dbReference type="Pfam" id="PF02525">
    <property type="entry name" value="Flavodoxin_2"/>
    <property type="match status" value="1"/>
</dbReference>
<dbReference type="Gene3D" id="3.40.50.360">
    <property type="match status" value="1"/>
</dbReference>
<evidence type="ECO:0000256" key="6">
    <source>
        <dbReference type="HAMAP-Rule" id="MF_01216"/>
    </source>
</evidence>
<evidence type="ECO:0000256" key="3">
    <source>
        <dbReference type="ARBA" id="ARBA00023002"/>
    </source>
</evidence>
<evidence type="ECO:0000313" key="8">
    <source>
        <dbReference type="EMBL" id="CCK74824.1"/>
    </source>
</evidence>
<evidence type="ECO:0000256" key="4">
    <source>
        <dbReference type="ARBA" id="ARBA00023027"/>
    </source>
</evidence>
<sequence length="199" mass="21761">MSKLLQINSSLFTPEGQSTHLADLFVADYSKKNPGTEVQKLDLSANPLPHLDGERFTAFTTPADERSDSQKAIVAESDKLIADLREASAVVFALPMYNFGIPSVLKAYIDHIARAGETFKYTENGPVGLLEDKPVYIFAARGGSYLGTDKDTQTGYMKTFLAFIGLTNVQFVYAEGLNLGEDSKAESLKNAREQVLKLA</sequence>
<comment type="caution">
    <text evidence="6">Lacks conserved residue(s) required for the propagation of feature annotation.</text>
</comment>
<dbReference type="OrthoDB" id="9787136at2"/>
<reference evidence="8 9" key="1">
    <citation type="journal article" date="2013" name="Nat. Commun.">
        <title>Genome sequence and functional genomic analysis of the oil-degrading bacterium Oleispira antarctica.</title>
        <authorList>
            <person name="Kube M."/>
            <person name="Chernikova T.N."/>
            <person name="Al-Ramahi Y."/>
            <person name="Beloqui A."/>
            <person name="Lopez-Cortez N."/>
            <person name="Guazzaroni M.E."/>
            <person name="Heipieper H.J."/>
            <person name="Klages S."/>
            <person name="Kotsyurbenko O.R."/>
            <person name="Langer I."/>
            <person name="Nechitaylo T.Y."/>
            <person name="Lunsdorf H."/>
            <person name="Fernandez M."/>
            <person name="Juarez S."/>
            <person name="Ciordia S."/>
            <person name="Singer A."/>
            <person name="Kagan O."/>
            <person name="Egorova O."/>
            <person name="Petit P.A."/>
            <person name="Stogios P."/>
            <person name="Kim Y."/>
            <person name="Tchigvintsev A."/>
            <person name="Flick R."/>
            <person name="Denaro R."/>
            <person name="Genovese M."/>
            <person name="Albar J.P."/>
            <person name="Reva O.N."/>
            <person name="Martinez-Gomariz M."/>
            <person name="Tran H."/>
            <person name="Ferrer M."/>
            <person name="Savchenko A."/>
            <person name="Yakunin A.F."/>
            <person name="Yakimov M.M."/>
            <person name="Golyshina O.V."/>
            <person name="Reinhardt R."/>
            <person name="Golyshin P.N."/>
        </authorList>
    </citation>
    <scope>NUCLEOTIDE SEQUENCE [LARGE SCALE GENOMIC DNA]</scope>
</reference>
<organism evidence="8 9">
    <name type="scientific">Oleispira antarctica RB-8</name>
    <dbReference type="NCBI Taxonomy" id="698738"/>
    <lineage>
        <taxon>Bacteria</taxon>
        <taxon>Pseudomonadati</taxon>
        <taxon>Pseudomonadota</taxon>
        <taxon>Gammaproteobacteria</taxon>
        <taxon>Oceanospirillales</taxon>
        <taxon>Oceanospirillaceae</taxon>
        <taxon>Oleispira</taxon>
    </lineage>
</organism>
<keyword evidence="4 6" id="KW-0520">NAD</keyword>
<comment type="catalytic activity">
    <reaction evidence="6">
        <text>2 a quinone + NADH + H(+) = 2 a 1,4-benzosemiquinone + NAD(+)</text>
        <dbReference type="Rhea" id="RHEA:65952"/>
        <dbReference type="ChEBI" id="CHEBI:15378"/>
        <dbReference type="ChEBI" id="CHEBI:57540"/>
        <dbReference type="ChEBI" id="CHEBI:57945"/>
        <dbReference type="ChEBI" id="CHEBI:132124"/>
        <dbReference type="ChEBI" id="CHEBI:134225"/>
    </reaction>
</comment>
<keyword evidence="8" id="KW-0378">Hydrolase</keyword>
<dbReference type="SUPFAM" id="SSF52218">
    <property type="entry name" value="Flavoproteins"/>
    <property type="match status" value="1"/>
</dbReference>
<name>R4YRT5_OLEAN</name>
<comment type="subunit">
    <text evidence="6">Homodimer.</text>
</comment>
<feature type="binding site" evidence="6">
    <location>
        <begin position="96"/>
        <end position="99"/>
    </location>
    <ligand>
        <name>FMN</name>
        <dbReference type="ChEBI" id="CHEBI:58210"/>
    </ligand>
</feature>
<dbReference type="Proteomes" id="UP000032749">
    <property type="component" value="Chromosome"/>
</dbReference>
<comment type="cofactor">
    <cofactor evidence="6">
        <name>FMN</name>
        <dbReference type="ChEBI" id="CHEBI:58210"/>
    </cofactor>
    <text evidence="6">Binds 1 FMN per subunit.</text>
</comment>
<dbReference type="InterPro" id="IPR050104">
    <property type="entry name" value="FMN-dep_NADH:Q_OxRdtase_AzoR1"/>
</dbReference>
<feature type="binding site" evidence="6">
    <location>
        <position position="10"/>
    </location>
    <ligand>
        <name>FMN</name>
        <dbReference type="ChEBI" id="CHEBI:58210"/>
    </ligand>
</feature>
<dbReference type="InterPro" id="IPR003680">
    <property type="entry name" value="Flavodoxin_fold"/>
</dbReference>
<evidence type="ECO:0000313" key="9">
    <source>
        <dbReference type="Proteomes" id="UP000032749"/>
    </source>
</evidence>
<protein>
    <recommendedName>
        <fullName evidence="6">FMN dependent NADH:quinone oxidoreductase</fullName>
        <ecNumber evidence="6">1.6.5.-</ecNumber>
    </recommendedName>
    <alternativeName>
        <fullName evidence="6">Azo-dye reductase</fullName>
    </alternativeName>
    <alternativeName>
        <fullName evidence="6">FMN-dependent NADH-azo compound oxidoreductase</fullName>
    </alternativeName>
    <alternativeName>
        <fullName evidence="6">FMN-dependent NADH-azoreductase</fullName>
        <ecNumber evidence="6">1.7.1.17</ecNumber>
    </alternativeName>
</protein>
<dbReference type="STRING" id="698738.OLEAN_C06480"/>
<keyword evidence="9" id="KW-1185">Reference proteome</keyword>
<dbReference type="InterPro" id="IPR029039">
    <property type="entry name" value="Flavoprotein-like_sf"/>
</dbReference>
<dbReference type="InterPro" id="IPR023048">
    <property type="entry name" value="NADH:quinone_OxRdtase_FMN_depd"/>
</dbReference>